<dbReference type="Gene3D" id="3.40.50.300">
    <property type="entry name" value="P-loop containing nucleotide triphosphate hydrolases"/>
    <property type="match status" value="2"/>
</dbReference>
<dbReference type="RefSeq" id="XP_026274355.1">
    <property type="nucleotide sequence ID" value="XM_026418570.2"/>
</dbReference>
<dbReference type="OrthoDB" id="2320933at2759"/>
<evidence type="ECO:0000313" key="13">
    <source>
        <dbReference type="Proteomes" id="UP000504606"/>
    </source>
</evidence>
<dbReference type="SUPFAM" id="SSF52540">
    <property type="entry name" value="P-loop containing nucleoside triphosphate hydrolases"/>
    <property type="match status" value="1"/>
</dbReference>
<accession>A0A6J1S577</accession>
<reference evidence="14" key="1">
    <citation type="submission" date="2025-08" db="UniProtKB">
        <authorList>
            <consortium name="RefSeq"/>
        </authorList>
    </citation>
    <scope>IDENTIFICATION</scope>
    <source>
        <tissue evidence="14">Whole organism</tissue>
    </source>
</reference>
<dbReference type="PROSITE" id="PS51192">
    <property type="entry name" value="HELICASE_ATP_BIND_1"/>
    <property type="match status" value="1"/>
</dbReference>
<dbReference type="GO" id="GO:0003676">
    <property type="term" value="F:nucleic acid binding"/>
    <property type="evidence" value="ECO:0007669"/>
    <property type="project" value="InterPro"/>
</dbReference>
<dbReference type="PANTHER" id="PTHR47961">
    <property type="entry name" value="DNA POLYMERASE THETA, PUTATIVE (AFU_ORTHOLOGUE AFUA_1G05260)-RELATED"/>
    <property type="match status" value="1"/>
</dbReference>
<dbReference type="Pfam" id="PF20470">
    <property type="entry name" value="HTH_61"/>
    <property type="match status" value="1"/>
</dbReference>
<comment type="subcellular location">
    <subcellularLocation>
        <location evidence="1">Nucleus</location>
    </subcellularLocation>
</comment>
<dbReference type="CDD" id="cd18026">
    <property type="entry name" value="DEXHc_POLQ-like"/>
    <property type="match status" value="1"/>
</dbReference>
<dbReference type="SUPFAM" id="SSF158702">
    <property type="entry name" value="Sec63 N-terminal domain-like"/>
    <property type="match status" value="1"/>
</dbReference>
<dbReference type="InterPro" id="IPR027417">
    <property type="entry name" value="P-loop_NTPase"/>
</dbReference>
<keyword evidence="5" id="KW-0347">Helicase</keyword>
<evidence type="ECO:0000256" key="7">
    <source>
        <dbReference type="ARBA" id="ARBA00023204"/>
    </source>
</evidence>
<proteinExistence type="predicted"/>
<dbReference type="SMART" id="SM00487">
    <property type="entry name" value="DEXDc"/>
    <property type="match status" value="1"/>
</dbReference>
<organism evidence="13 14">
    <name type="scientific">Frankliniella occidentalis</name>
    <name type="common">Western flower thrips</name>
    <name type="synonym">Euthrips occidentalis</name>
    <dbReference type="NCBI Taxonomy" id="133901"/>
    <lineage>
        <taxon>Eukaryota</taxon>
        <taxon>Metazoa</taxon>
        <taxon>Ecdysozoa</taxon>
        <taxon>Arthropoda</taxon>
        <taxon>Hexapoda</taxon>
        <taxon>Insecta</taxon>
        <taxon>Pterygota</taxon>
        <taxon>Neoptera</taxon>
        <taxon>Paraneoptera</taxon>
        <taxon>Thysanoptera</taxon>
        <taxon>Terebrantia</taxon>
        <taxon>Thripoidea</taxon>
        <taxon>Thripidae</taxon>
        <taxon>Frankliniella</taxon>
    </lineage>
</organism>
<sequence>MLRDGTMLRNRSFGKGRLSLKRKLNQDGSPSTSLTNRTVLHKSNFLSVNDTFSECLDQIAAIEEEASQKPHEKTVIVPGLSPILIPKDVSAHSSPITKSGTVTQRCLIPQEQIPDDSLQDCELLAVAVPFDENSPEGNEQDLFDESPKPQKNVSDSGCEGASIDDEDEKPWEYSVYVKSPATPKSCPRVLKPSPKIMGVSKLTSPHLPLNATKVEVSMQGLADINWDESMRLGDKSIALGHSPSFSQKLQQQLMNNNNHTTPIRNRVHDSVPSVSDNCNFFGLPLIVKQLIEKFRGIKELYDWQKECLLMPEVQKRHNLVYALPTSGGKTLVAEILLLKEILINKKNTLFVLPYVSIVQEKVRSISQLAVELDFFVEEYAGGKGTYPPKKRRSNNAVYIATIEKALGLVHCLINENRLHEIGLVIIDELHLLGEGRRGATLESLLTNLRFSQGDIQIVGMSATIGNLNEIAKFLDAKTYTGDFRPVELKEYLKCGQTIYSIQRNLIGTDESPLLEERTLESNYTEEQLQNDPDLIGALVSEVVPDESCLVFCPSRKNCENVALLICQNMSKNLKTVRVEEKRALYKALVAEGNGQICPILFKTLPYGVAYHHSGLTAAERRLLEEAYLAQTLCLICCTSTLAAGVNLPARRVILRSPYIGIEFIDLSRYKQMVGRAGRAGFGGIGESILMCNWKDTPKVLELLTSSMTETMSYLGADVGAGLKALVLHSVSLKLASCRSDIHAFLKHTLLWVQAERLGIDVLKLADECIQALVSEGGFKVLKETSCMENDADIITAVIQNRSKAQCSNVSINIGLSTPLNLSKIGEAAVQGSFDMATAHRLYDDLHLAQEKLVLVNHLHLLFAVTPYSMIETIKYANQVYFNVYMSLGSEELKVANTLGITEAIAVAIMNRRPIKAIPQVVVDRFYLTLMLYDLWHQRSIWDVSNKFQVSRGQVFTLLQAASGFASCVLRYCEVLEEFWCFKLLLEVMVQRLSHCCSIELIPLMELPAVKIGRARQLYNAGYRSLRDVASAEPTRLVRELDHMPKKAAYQIVAAAKLLLIQKAASLRDEASEYLDGLNFNLKQAVTPHQK</sequence>
<evidence type="ECO:0000256" key="5">
    <source>
        <dbReference type="ARBA" id="ARBA00022806"/>
    </source>
</evidence>
<dbReference type="InterPro" id="IPR001650">
    <property type="entry name" value="Helicase_C-like"/>
</dbReference>
<evidence type="ECO:0000256" key="1">
    <source>
        <dbReference type="ARBA" id="ARBA00004123"/>
    </source>
</evidence>
<dbReference type="GO" id="GO:0006302">
    <property type="term" value="P:double-strand break repair"/>
    <property type="evidence" value="ECO:0007669"/>
    <property type="project" value="UniProtKB-ARBA"/>
</dbReference>
<feature type="domain" description="Helicase ATP-binding" evidence="11">
    <location>
        <begin position="310"/>
        <end position="482"/>
    </location>
</feature>
<gene>
    <name evidence="14" type="primary">LOC113203737</name>
</gene>
<dbReference type="GO" id="GO:0016787">
    <property type="term" value="F:hydrolase activity"/>
    <property type="evidence" value="ECO:0007669"/>
    <property type="project" value="UniProtKB-KW"/>
</dbReference>
<evidence type="ECO:0000256" key="9">
    <source>
        <dbReference type="ARBA" id="ARBA00048988"/>
    </source>
</evidence>
<dbReference type="InterPro" id="IPR014001">
    <property type="entry name" value="Helicase_ATP-bd"/>
</dbReference>
<dbReference type="Pfam" id="PF21099">
    <property type="entry name" value="POLQ_helical"/>
    <property type="match status" value="1"/>
</dbReference>
<keyword evidence="7" id="KW-0234">DNA repair</keyword>
<dbReference type="Gene3D" id="1.10.3380.20">
    <property type="match status" value="1"/>
</dbReference>
<evidence type="ECO:0000259" key="11">
    <source>
        <dbReference type="PROSITE" id="PS51192"/>
    </source>
</evidence>
<dbReference type="GO" id="GO:0005524">
    <property type="term" value="F:ATP binding"/>
    <property type="evidence" value="ECO:0007669"/>
    <property type="project" value="UniProtKB-KW"/>
</dbReference>
<keyword evidence="2" id="KW-0547">Nucleotide-binding</keyword>
<keyword evidence="4" id="KW-0378">Hydrolase</keyword>
<dbReference type="SMART" id="SM00490">
    <property type="entry name" value="HELICc"/>
    <property type="match status" value="1"/>
</dbReference>
<feature type="domain" description="Helicase C-terminal" evidence="12">
    <location>
        <begin position="534"/>
        <end position="726"/>
    </location>
</feature>
<dbReference type="GO" id="GO:0005634">
    <property type="term" value="C:nucleus"/>
    <property type="evidence" value="ECO:0007669"/>
    <property type="project" value="UniProtKB-SubCell"/>
</dbReference>
<protein>
    <submittedName>
        <fullName evidence="14">Helicase POLQ-like isoform X1</fullName>
    </submittedName>
</protein>
<dbReference type="GeneID" id="113203737"/>
<evidence type="ECO:0000256" key="10">
    <source>
        <dbReference type="SAM" id="MobiDB-lite"/>
    </source>
</evidence>
<dbReference type="PROSITE" id="PS51194">
    <property type="entry name" value="HELICASE_CTER"/>
    <property type="match status" value="1"/>
</dbReference>
<evidence type="ECO:0000256" key="4">
    <source>
        <dbReference type="ARBA" id="ARBA00022801"/>
    </source>
</evidence>
<comment type="catalytic activity">
    <reaction evidence="9">
        <text>ATP + H2O = ADP + phosphate + H(+)</text>
        <dbReference type="Rhea" id="RHEA:13065"/>
        <dbReference type="ChEBI" id="CHEBI:15377"/>
        <dbReference type="ChEBI" id="CHEBI:15378"/>
        <dbReference type="ChEBI" id="CHEBI:30616"/>
        <dbReference type="ChEBI" id="CHEBI:43474"/>
        <dbReference type="ChEBI" id="CHEBI:456216"/>
        <dbReference type="EC" id="5.6.2.4"/>
    </reaction>
</comment>
<dbReference type="GO" id="GO:0043138">
    <property type="term" value="F:3'-5' DNA helicase activity"/>
    <property type="evidence" value="ECO:0007669"/>
    <property type="project" value="UniProtKB-EC"/>
</dbReference>
<dbReference type="AlphaFoldDB" id="A0A6J1S577"/>
<dbReference type="Pfam" id="PF00270">
    <property type="entry name" value="DEAD"/>
    <property type="match status" value="1"/>
</dbReference>
<evidence type="ECO:0000256" key="2">
    <source>
        <dbReference type="ARBA" id="ARBA00022741"/>
    </source>
</evidence>
<evidence type="ECO:0000259" key="12">
    <source>
        <dbReference type="PROSITE" id="PS51194"/>
    </source>
</evidence>
<dbReference type="InterPro" id="IPR011545">
    <property type="entry name" value="DEAD/DEAH_box_helicase_dom"/>
</dbReference>
<evidence type="ECO:0000313" key="14">
    <source>
        <dbReference type="RefSeq" id="XP_026274355.1"/>
    </source>
</evidence>
<dbReference type="Gene3D" id="1.10.150.20">
    <property type="entry name" value="5' to 3' exonuclease, C-terminal subdomain"/>
    <property type="match status" value="1"/>
</dbReference>
<dbReference type="Pfam" id="PF00271">
    <property type="entry name" value="Helicase_C"/>
    <property type="match status" value="1"/>
</dbReference>
<dbReference type="PANTHER" id="PTHR47961:SF12">
    <property type="entry name" value="HELICASE POLQ-LIKE"/>
    <property type="match status" value="1"/>
</dbReference>
<keyword evidence="8" id="KW-0539">Nucleus</keyword>
<feature type="region of interest" description="Disordered" evidence="10">
    <location>
        <begin position="133"/>
        <end position="165"/>
    </location>
</feature>
<name>A0A6J1S577_FRAOC</name>
<dbReference type="KEGG" id="foc:113203737"/>
<keyword evidence="13" id="KW-1185">Reference proteome</keyword>
<keyword evidence="6" id="KW-0067">ATP-binding</keyword>
<dbReference type="Proteomes" id="UP000504606">
    <property type="component" value="Unplaced"/>
</dbReference>
<keyword evidence="3" id="KW-0227">DNA damage</keyword>
<dbReference type="InterPro" id="IPR050474">
    <property type="entry name" value="Hel308_SKI2-like"/>
</dbReference>
<dbReference type="InterPro" id="IPR046931">
    <property type="entry name" value="HTH_61"/>
</dbReference>
<evidence type="ECO:0000256" key="6">
    <source>
        <dbReference type="ARBA" id="ARBA00022840"/>
    </source>
</evidence>
<evidence type="ECO:0000256" key="8">
    <source>
        <dbReference type="ARBA" id="ARBA00023242"/>
    </source>
</evidence>
<dbReference type="InterPro" id="IPR048960">
    <property type="entry name" value="POLQ-like_helical"/>
</dbReference>
<dbReference type="FunFam" id="3.40.50.300:FF:000813">
    <property type="entry name" value="helicase POLQ-like isoform X1"/>
    <property type="match status" value="1"/>
</dbReference>
<evidence type="ECO:0000256" key="3">
    <source>
        <dbReference type="ARBA" id="ARBA00022763"/>
    </source>
</evidence>